<comment type="similarity">
    <text evidence="1">Belongs to the peptidase C40 family.</text>
</comment>
<evidence type="ECO:0000256" key="3">
    <source>
        <dbReference type="ARBA" id="ARBA00022801"/>
    </source>
</evidence>
<dbReference type="Gene3D" id="3.90.1720.10">
    <property type="entry name" value="endopeptidase domain like (from Nostoc punctiforme)"/>
    <property type="match status" value="1"/>
</dbReference>
<evidence type="ECO:0000256" key="2">
    <source>
        <dbReference type="ARBA" id="ARBA00022670"/>
    </source>
</evidence>
<feature type="domain" description="NlpC/P60" evidence="5">
    <location>
        <begin position="313"/>
        <end position="426"/>
    </location>
</feature>
<sequence length="426" mass="43982">MRHTGNRGHGGLLDPQISRLSQALTPRHSAFSCSAFFGEGVRRHRGMTRHTCHSPARVSGPDEYREGQMTTITTPRHRKPRPGLSAKVAPAITSRKGLVVSGTLLSVPATAMSLVQAAPSFADPGTGSAGAAGHGRTAAASGGIRTAATAGVTYLSYGSTGSLVMVAQQRLGGLQVDGIFGPLTLARVKAFQSSKGLVPDGIIGPLTWNALGGYPGGGTSPTPPKPSPPSCTVQVLRYGSTGANVQVAQQRLGGLATDGIFGVDTLARVKAFQGSKGLSVDGIIGPLTWAALGGYPCGTSGGGGNPTPPPSNNQGVNAVVSIAEKYLGIPYVWGGSSPSQGFDCSGLTSYVYRQAGIYIPRTASAQQAYMRSTWNPQPGDLVFFGYPAYHVGIYVSPGMMIAAPRPGQVVQEQAIWTTPSSYGTMR</sequence>
<dbReference type="SUPFAM" id="SSF47090">
    <property type="entry name" value="PGBD-like"/>
    <property type="match status" value="2"/>
</dbReference>
<dbReference type="PANTHER" id="PTHR47053">
    <property type="entry name" value="MUREIN DD-ENDOPEPTIDASE MEPH-RELATED"/>
    <property type="match status" value="1"/>
</dbReference>
<reference evidence="6 7" key="1">
    <citation type="submission" date="2018-11" db="EMBL/GenBank/DDBJ databases">
        <title>Draft genome of Simplicispira Flexivirga sp. BO-16.</title>
        <authorList>
            <person name="Im W.T."/>
        </authorList>
    </citation>
    <scope>NUCLEOTIDE SEQUENCE [LARGE SCALE GENOMIC DNA]</scope>
    <source>
        <strain evidence="6 7">BO-16</strain>
    </source>
</reference>
<dbReference type="GO" id="GO:0008234">
    <property type="term" value="F:cysteine-type peptidase activity"/>
    <property type="evidence" value="ECO:0007669"/>
    <property type="project" value="UniProtKB-KW"/>
</dbReference>
<gene>
    <name evidence="6" type="ORF">EFY87_16035</name>
</gene>
<keyword evidence="7" id="KW-1185">Reference proteome</keyword>
<dbReference type="InterPro" id="IPR051202">
    <property type="entry name" value="Peptidase_C40"/>
</dbReference>
<evidence type="ECO:0000259" key="5">
    <source>
        <dbReference type="PROSITE" id="PS51935"/>
    </source>
</evidence>
<dbReference type="EMBL" id="RJJQ01000019">
    <property type="protein sequence ID" value="RNI19609.1"/>
    <property type="molecule type" value="Genomic_DNA"/>
</dbReference>
<keyword evidence="4" id="KW-0788">Thiol protease</keyword>
<name>A0A3M9M203_9MICO</name>
<evidence type="ECO:0000256" key="4">
    <source>
        <dbReference type="ARBA" id="ARBA00022807"/>
    </source>
</evidence>
<dbReference type="InterPro" id="IPR036365">
    <property type="entry name" value="PGBD-like_sf"/>
</dbReference>
<accession>A0A3M9M203</accession>
<dbReference type="InterPro" id="IPR036366">
    <property type="entry name" value="PGBDSf"/>
</dbReference>
<proteinExistence type="inferred from homology"/>
<keyword evidence="3" id="KW-0378">Hydrolase</keyword>
<organism evidence="6 7">
    <name type="scientific">Flexivirga caeni</name>
    <dbReference type="NCBI Taxonomy" id="2294115"/>
    <lineage>
        <taxon>Bacteria</taxon>
        <taxon>Bacillati</taxon>
        <taxon>Actinomycetota</taxon>
        <taxon>Actinomycetes</taxon>
        <taxon>Micrococcales</taxon>
        <taxon>Dermacoccaceae</taxon>
        <taxon>Flexivirga</taxon>
    </lineage>
</organism>
<dbReference type="Pfam" id="PF01471">
    <property type="entry name" value="PG_binding_1"/>
    <property type="match status" value="2"/>
</dbReference>
<keyword evidence="2" id="KW-0645">Protease</keyword>
<dbReference type="Pfam" id="PF00877">
    <property type="entry name" value="NLPC_P60"/>
    <property type="match status" value="1"/>
</dbReference>
<dbReference type="AlphaFoldDB" id="A0A3M9M203"/>
<dbReference type="InterPro" id="IPR002477">
    <property type="entry name" value="Peptidoglycan-bd-like"/>
</dbReference>
<dbReference type="SUPFAM" id="SSF54001">
    <property type="entry name" value="Cysteine proteinases"/>
    <property type="match status" value="1"/>
</dbReference>
<dbReference type="Gene3D" id="1.10.101.10">
    <property type="entry name" value="PGBD-like superfamily/PGBD"/>
    <property type="match status" value="2"/>
</dbReference>
<evidence type="ECO:0000313" key="7">
    <source>
        <dbReference type="Proteomes" id="UP000271678"/>
    </source>
</evidence>
<dbReference type="InterPro" id="IPR000064">
    <property type="entry name" value="NLP_P60_dom"/>
</dbReference>
<dbReference type="PANTHER" id="PTHR47053:SF1">
    <property type="entry name" value="MUREIN DD-ENDOPEPTIDASE MEPH-RELATED"/>
    <property type="match status" value="1"/>
</dbReference>
<dbReference type="InterPro" id="IPR038765">
    <property type="entry name" value="Papain-like_cys_pep_sf"/>
</dbReference>
<comment type="caution">
    <text evidence="6">The sequence shown here is derived from an EMBL/GenBank/DDBJ whole genome shotgun (WGS) entry which is preliminary data.</text>
</comment>
<dbReference type="Proteomes" id="UP000271678">
    <property type="component" value="Unassembled WGS sequence"/>
</dbReference>
<dbReference type="PROSITE" id="PS51935">
    <property type="entry name" value="NLPC_P60"/>
    <property type="match status" value="1"/>
</dbReference>
<evidence type="ECO:0000313" key="6">
    <source>
        <dbReference type="EMBL" id="RNI19609.1"/>
    </source>
</evidence>
<protein>
    <recommendedName>
        <fullName evidence="5">NlpC/P60 domain-containing protein</fullName>
    </recommendedName>
</protein>
<dbReference type="GO" id="GO:0006508">
    <property type="term" value="P:proteolysis"/>
    <property type="evidence" value="ECO:0007669"/>
    <property type="project" value="UniProtKB-KW"/>
</dbReference>
<evidence type="ECO:0000256" key="1">
    <source>
        <dbReference type="ARBA" id="ARBA00007074"/>
    </source>
</evidence>